<keyword evidence="3" id="KW-1185">Reference proteome</keyword>
<dbReference type="EMBL" id="LNIX01000005">
    <property type="protein sequence ID" value="OXA54989.1"/>
    <property type="molecule type" value="Genomic_DNA"/>
</dbReference>
<sequence>MVFVHGQDCQVALRLRIPVTICHVARGWFAESTIHTAYLGLVQGHGEFLKGQKNSSLLKLQGGVVRKVVQTLFIMLSIPLVLSIPITDSKLGDASFPGFSSLASYQNMGTNQNIKLIAATKTRKARQGNYPLMIYGGCYPTFQGAAGRGWGWGSPSYPPYNSFGNQNRAPPFPNPAVFLGSFACYRNPHDPRCSQRPSGHG</sequence>
<comment type="caution">
    <text evidence="2">The sequence shown here is derived from an EMBL/GenBank/DDBJ whole genome shotgun (WGS) entry which is preliminary data.</text>
</comment>
<gene>
    <name evidence="1" type="ORF">Fcan01_11381</name>
    <name evidence="2" type="ORF">Fcan01_11768</name>
</gene>
<name>A0A226EC33_FOLCA</name>
<evidence type="ECO:0000313" key="3">
    <source>
        <dbReference type="Proteomes" id="UP000198287"/>
    </source>
</evidence>
<protein>
    <submittedName>
        <fullName evidence="2">Uncharacterized protein</fullName>
    </submittedName>
</protein>
<accession>A0A226EC33</accession>
<dbReference type="EMBL" id="LNIX01000005">
    <property type="protein sequence ID" value="OXA54229.1"/>
    <property type="molecule type" value="Genomic_DNA"/>
</dbReference>
<dbReference type="AlphaFoldDB" id="A0A226EC33"/>
<dbReference type="Proteomes" id="UP000198287">
    <property type="component" value="Unassembled WGS sequence"/>
</dbReference>
<organism evidence="2 3">
    <name type="scientific">Folsomia candida</name>
    <name type="common">Springtail</name>
    <dbReference type="NCBI Taxonomy" id="158441"/>
    <lineage>
        <taxon>Eukaryota</taxon>
        <taxon>Metazoa</taxon>
        <taxon>Ecdysozoa</taxon>
        <taxon>Arthropoda</taxon>
        <taxon>Hexapoda</taxon>
        <taxon>Collembola</taxon>
        <taxon>Entomobryomorpha</taxon>
        <taxon>Isotomoidea</taxon>
        <taxon>Isotomidae</taxon>
        <taxon>Proisotominae</taxon>
        <taxon>Folsomia</taxon>
    </lineage>
</organism>
<evidence type="ECO:0000313" key="1">
    <source>
        <dbReference type="EMBL" id="OXA54229.1"/>
    </source>
</evidence>
<reference evidence="2 3" key="1">
    <citation type="submission" date="2015-12" db="EMBL/GenBank/DDBJ databases">
        <title>The genome of Folsomia candida.</title>
        <authorList>
            <person name="Faddeeva A."/>
            <person name="Derks M.F."/>
            <person name="Anvar Y."/>
            <person name="Smit S."/>
            <person name="Van Straalen N."/>
            <person name="Roelofs D."/>
        </authorList>
    </citation>
    <scope>NUCLEOTIDE SEQUENCE [LARGE SCALE GENOMIC DNA]</scope>
    <source>
        <strain evidence="2 3">VU population</strain>
        <tissue evidence="2">Whole body</tissue>
    </source>
</reference>
<proteinExistence type="predicted"/>
<evidence type="ECO:0000313" key="2">
    <source>
        <dbReference type="EMBL" id="OXA54989.1"/>
    </source>
</evidence>